<evidence type="ECO:0000256" key="1">
    <source>
        <dbReference type="SAM" id="Phobius"/>
    </source>
</evidence>
<proteinExistence type="predicted"/>
<keyword evidence="1" id="KW-1133">Transmembrane helix</keyword>
<evidence type="ECO:0000313" key="2">
    <source>
        <dbReference type="EMBL" id="RBA33798.1"/>
    </source>
</evidence>
<keyword evidence="1" id="KW-0812">Transmembrane</keyword>
<feature type="transmembrane region" description="Helical" evidence="1">
    <location>
        <begin position="83"/>
        <end position="111"/>
    </location>
</feature>
<protein>
    <submittedName>
        <fullName evidence="2">Uncharacterized protein</fullName>
    </submittedName>
</protein>
<comment type="caution">
    <text evidence="2">The sequence shown here is derived from an EMBL/GenBank/DDBJ whole genome shotgun (WGS) entry which is preliminary data.</text>
</comment>
<gene>
    <name evidence="2" type="ORF">DQ226_11615</name>
</gene>
<name>A0A365P8Y5_9ACTN</name>
<dbReference type="Proteomes" id="UP000252187">
    <property type="component" value="Unassembled WGS sequence"/>
</dbReference>
<sequence length="172" mass="18818">MRDGTGWLTKPLMFVSSYAPLFIMLAIRFEDVWLRAGCALAAAVGLIALPTVMRLQEVGSPTEHSVTDVEPAGSGASSYLAGYLLPFLTVSSPTAADLIAYGVFLVVAFLVHMRTELIQVNPTLFLYGWRIFSITDANGLQTHLICKERILTGDRVMAYRMTDDVLVATTSR</sequence>
<organism evidence="2 3">
    <name type="scientific">Dietzia maris</name>
    <dbReference type="NCBI Taxonomy" id="37915"/>
    <lineage>
        <taxon>Bacteria</taxon>
        <taxon>Bacillati</taxon>
        <taxon>Actinomycetota</taxon>
        <taxon>Actinomycetes</taxon>
        <taxon>Mycobacteriales</taxon>
        <taxon>Dietziaceae</taxon>
        <taxon>Dietzia</taxon>
    </lineage>
</organism>
<dbReference type="AlphaFoldDB" id="A0A365P8Y5"/>
<reference evidence="2 3" key="1">
    <citation type="submission" date="2018-06" db="EMBL/GenBank/DDBJ databases">
        <title>Whole genome sequencing of four bacterial strains from South Shetland trench revealing bio-synthetic gene clusters.</title>
        <authorList>
            <person name="Abdel-Mageed W.M."/>
            <person name="Lehri B."/>
            <person name="Jarmusch S.A."/>
            <person name="Miranda K."/>
            <person name="Goodfellow M."/>
            <person name="Jaspars M."/>
            <person name="Karlyshev A.V."/>
        </authorList>
    </citation>
    <scope>NUCLEOTIDE SEQUENCE [LARGE SCALE GENOMIC DNA]</scope>
    <source>
        <strain evidence="2 3">SST1</strain>
    </source>
</reference>
<evidence type="ECO:0000313" key="3">
    <source>
        <dbReference type="Proteomes" id="UP000252187"/>
    </source>
</evidence>
<keyword evidence="1" id="KW-0472">Membrane</keyword>
<feature type="transmembrane region" description="Helical" evidence="1">
    <location>
        <begin position="12"/>
        <end position="29"/>
    </location>
</feature>
<feature type="transmembrane region" description="Helical" evidence="1">
    <location>
        <begin position="36"/>
        <end position="53"/>
    </location>
</feature>
<accession>A0A365P8Y5</accession>
<dbReference type="EMBL" id="QNTT01000030">
    <property type="protein sequence ID" value="RBA33798.1"/>
    <property type="molecule type" value="Genomic_DNA"/>
</dbReference>